<dbReference type="CDD" id="cd07136">
    <property type="entry name" value="ALDH_YwdH-P39616"/>
    <property type="match status" value="1"/>
</dbReference>
<name>A0ABX3Z189_9STAP</name>
<sequence>MSQPFLSFIGGIDLNYQMLFDASQTYFKSQATKPLAFRKQKLKSLKKNIKSHEKALYQALKDDLGKHAVEAFATEIGYTLNSINHYRKNLKKWARKRAIETPFYLFPAKSFLMKEPLGTVLIIGPFNYPFQLVMEPLIGAVAAGNTVMVKPSELTPNVSRVIQSIIEATFEETHVTVVQGGKDTLQSLLTLPFDHIFFTGSTKVGQIVYEAASKHLTPVTLELGGKSPTIVDKTANLKVASERICFGKFMNLGQTCVAPDYVLIDETVKDEFIDAMRTTLKEFYGKHPEKSQDLGRIVNHNHFERLSSLLTEHENNIVIGGTKDVASRFIEPTVLDNIHPSDKIMQNEIFGPILPIVTYQSFNEALAWLQTLPKPLALYVFTEDENTSNLVLDTLSFGSGAVNDTLLQLANPKLPFGGVGASGMGRYHGKYTFDTFTHEKPYIFKTTKLETGILFPPYKGKFNMIKQFFNKNK</sequence>
<evidence type="ECO:0000256" key="7">
    <source>
        <dbReference type="SAM" id="Coils"/>
    </source>
</evidence>
<dbReference type="Pfam" id="PF00171">
    <property type="entry name" value="Aldedh"/>
    <property type="match status" value="1"/>
</dbReference>
<feature type="domain" description="Aldehyde dehydrogenase" evidence="8">
    <location>
        <begin position="19"/>
        <end position="440"/>
    </location>
</feature>
<dbReference type="Proteomes" id="UP000195208">
    <property type="component" value="Unassembled WGS sequence"/>
</dbReference>
<dbReference type="PANTHER" id="PTHR43570">
    <property type="entry name" value="ALDEHYDE DEHYDROGENASE"/>
    <property type="match status" value="1"/>
</dbReference>
<evidence type="ECO:0000256" key="2">
    <source>
        <dbReference type="ARBA" id="ARBA00023002"/>
    </source>
</evidence>
<dbReference type="Gene3D" id="3.40.605.10">
    <property type="entry name" value="Aldehyde Dehydrogenase, Chain A, domain 1"/>
    <property type="match status" value="1"/>
</dbReference>
<dbReference type="SUPFAM" id="SSF53720">
    <property type="entry name" value="ALDH-like"/>
    <property type="match status" value="1"/>
</dbReference>
<dbReference type="PANTHER" id="PTHR43570:SF16">
    <property type="entry name" value="ALDEHYDE DEHYDROGENASE TYPE III, ISOFORM Q"/>
    <property type="match status" value="1"/>
</dbReference>
<comment type="similarity">
    <text evidence="1 4 6">Belongs to the aldehyde dehydrogenase family.</text>
</comment>
<comment type="caution">
    <text evidence="9">The sequence shown here is derived from an EMBL/GenBank/DDBJ whole genome shotgun (WGS) entry which is preliminary data.</text>
</comment>
<protein>
    <recommendedName>
        <fullName evidence="4">Aldehyde dehydrogenase</fullName>
    </recommendedName>
</protein>
<reference evidence="9 10" key="1">
    <citation type="submission" date="2017-04" db="EMBL/GenBank/DDBJ databases">
        <title>Staphylococcus agnetis, a potential pathogen in the broiler production.</title>
        <authorList>
            <person name="Poulsen L."/>
        </authorList>
    </citation>
    <scope>NUCLEOTIDE SEQUENCE [LARGE SCALE GENOMIC DNA]</scope>
    <source>
        <strain evidence="9 10">723_310714_2_2_spleen</strain>
    </source>
</reference>
<dbReference type="EMBL" id="NEFX01000017">
    <property type="protein sequence ID" value="OTW30663.1"/>
    <property type="molecule type" value="Genomic_DNA"/>
</dbReference>
<feature type="coiled-coil region" evidence="7">
    <location>
        <begin position="35"/>
        <end position="62"/>
    </location>
</feature>
<dbReference type="InterPro" id="IPR016162">
    <property type="entry name" value="Ald_DH_N"/>
</dbReference>
<dbReference type="InterPro" id="IPR016163">
    <property type="entry name" value="Ald_DH_C"/>
</dbReference>
<dbReference type="PROSITE" id="PS00687">
    <property type="entry name" value="ALDEHYDE_DEHYDR_GLU"/>
    <property type="match status" value="1"/>
</dbReference>
<evidence type="ECO:0000256" key="5">
    <source>
        <dbReference type="PROSITE-ProRule" id="PRU10007"/>
    </source>
</evidence>
<dbReference type="Gene3D" id="3.40.309.10">
    <property type="entry name" value="Aldehyde Dehydrogenase, Chain A, domain 2"/>
    <property type="match status" value="1"/>
</dbReference>
<dbReference type="InterPro" id="IPR029510">
    <property type="entry name" value="Ald_DH_CS_GLU"/>
</dbReference>
<keyword evidence="3" id="KW-0520">NAD</keyword>
<proteinExistence type="inferred from homology"/>
<organism evidence="9 10">
    <name type="scientific">Staphylococcus agnetis</name>
    <dbReference type="NCBI Taxonomy" id="985762"/>
    <lineage>
        <taxon>Bacteria</taxon>
        <taxon>Bacillati</taxon>
        <taxon>Bacillota</taxon>
        <taxon>Bacilli</taxon>
        <taxon>Bacillales</taxon>
        <taxon>Staphylococcaceae</taxon>
        <taxon>Staphylococcus</taxon>
    </lineage>
</organism>
<feature type="active site" evidence="5">
    <location>
        <position position="222"/>
    </location>
</feature>
<keyword evidence="2 4" id="KW-0560">Oxidoreductase</keyword>
<evidence type="ECO:0000313" key="10">
    <source>
        <dbReference type="Proteomes" id="UP000195208"/>
    </source>
</evidence>
<dbReference type="InterPro" id="IPR012394">
    <property type="entry name" value="Aldehyde_DH_NAD(P)"/>
</dbReference>
<evidence type="ECO:0000313" key="9">
    <source>
        <dbReference type="EMBL" id="OTW30663.1"/>
    </source>
</evidence>
<evidence type="ECO:0000259" key="8">
    <source>
        <dbReference type="Pfam" id="PF00171"/>
    </source>
</evidence>
<dbReference type="InterPro" id="IPR015590">
    <property type="entry name" value="Aldehyde_DH_dom"/>
</dbReference>
<evidence type="ECO:0000256" key="3">
    <source>
        <dbReference type="ARBA" id="ARBA00023027"/>
    </source>
</evidence>
<keyword evidence="10" id="KW-1185">Reference proteome</keyword>
<dbReference type="InterPro" id="IPR016161">
    <property type="entry name" value="Ald_DH/histidinol_DH"/>
</dbReference>
<accession>A0ABX3Z189</accession>
<evidence type="ECO:0000256" key="4">
    <source>
        <dbReference type="PIRNR" id="PIRNR036492"/>
    </source>
</evidence>
<evidence type="ECO:0000256" key="6">
    <source>
        <dbReference type="RuleBase" id="RU003345"/>
    </source>
</evidence>
<keyword evidence="7" id="KW-0175">Coiled coil</keyword>
<evidence type="ECO:0000256" key="1">
    <source>
        <dbReference type="ARBA" id="ARBA00009986"/>
    </source>
</evidence>
<gene>
    <name evidence="9" type="ORF">B9M88_09045</name>
</gene>
<dbReference type="PIRSF" id="PIRSF036492">
    <property type="entry name" value="ALDH"/>
    <property type="match status" value="1"/>
</dbReference>